<accession>A0A9Q0MGE4</accession>
<organism evidence="5 6">
    <name type="scientific">Blomia tropicalis</name>
    <name type="common">Mite</name>
    <dbReference type="NCBI Taxonomy" id="40697"/>
    <lineage>
        <taxon>Eukaryota</taxon>
        <taxon>Metazoa</taxon>
        <taxon>Ecdysozoa</taxon>
        <taxon>Arthropoda</taxon>
        <taxon>Chelicerata</taxon>
        <taxon>Arachnida</taxon>
        <taxon>Acari</taxon>
        <taxon>Acariformes</taxon>
        <taxon>Sarcoptiformes</taxon>
        <taxon>Astigmata</taxon>
        <taxon>Glycyphagoidea</taxon>
        <taxon>Echimyopodidae</taxon>
        <taxon>Blomia</taxon>
    </lineage>
</organism>
<evidence type="ECO:0000256" key="1">
    <source>
        <dbReference type="ARBA" id="ARBA00008275"/>
    </source>
</evidence>
<feature type="compositionally biased region" description="Low complexity" evidence="4">
    <location>
        <begin position="539"/>
        <end position="578"/>
    </location>
</feature>
<dbReference type="Pfam" id="PF09738">
    <property type="entry name" value="LRRFIP"/>
    <property type="match status" value="1"/>
</dbReference>
<protein>
    <submittedName>
        <fullName evidence="5">Uncharacterized protein</fullName>
    </submittedName>
</protein>
<proteinExistence type="inferred from homology"/>
<feature type="region of interest" description="Disordered" evidence="4">
    <location>
        <begin position="162"/>
        <end position="184"/>
    </location>
</feature>
<dbReference type="OMA" id="PHAWTNG"/>
<comment type="caution">
    <text evidence="5">The sequence shown here is derived from an EMBL/GenBank/DDBJ whole genome shotgun (WGS) entry which is preliminary data.</text>
</comment>
<name>A0A9Q0MGE4_BLOTA</name>
<keyword evidence="2 3" id="KW-0175">Coiled coil</keyword>
<feature type="coiled-coil region" evidence="3">
    <location>
        <begin position="191"/>
        <end position="253"/>
    </location>
</feature>
<dbReference type="PANTHER" id="PTHR19212">
    <property type="entry name" value="LEUCINE RICH REPEAT IN FLII INTERACTING PROTEIN"/>
    <property type="match status" value="1"/>
</dbReference>
<sequence length="578" mass="65605">MAKRSTNGLGPPTSSSSSGSTYPMPIGTNLSSLATHSYTPLHSMTYPRYGIATTEQLLDKNSQGLLPILLYIRNYNEYRRHRPAEARLQAKRAARVEAREIRLREMVRQQKEMEETSDRHFDLMNSGGTQTPDSYQSPIGLARLGTLVGNVTSRNTPTLFNRESRTESYASSRRSSQDSLDIAGINNGDVNRELRHQIHEIEEKFRKAMINNAQLDNEKQAFVYQVDLYKDDLEEMEENLIRLQRDHKDKTKSFDQMKRDYERMKNDFIAYKAALEERDRLILDAGFVLIRNESDHKIRLHSQKVLDNGSALLNGDGQLINGNLEDVNDMETNNEPLQLLNNVSLISSEASKMLSDIPGSTLEAKLSAILAQNRSLQTTVNDMTAELDEERKRFSSLNDSFRSNSNHMTSEMEAEIQREANRITNDLRYRLKKAEQENQTLTATVSRLETQVTRYKAVAEEYERDADEQKSEKRKAQRELRDLITRNEELESANNHLQKRIDKLKSNRILIQANGNVNSLPSTPTNHNNVPTSGPIFPNSSNSSTTNNTSSSSMSSTNDDSSNSTEYSSECSSMIAIE</sequence>
<dbReference type="PANTHER" id="PTHR19212:SF0">
    <property type="entry name" value="LD07988P"/>
    <property type="match status" value="1"/>
</dbReference>
<evidence type="ECO:0000256" key="4">
    <source>
        <dbReference type="SAM" id="MobiDB-lite"/>
    </source>
</evidence>
<comment type="similarity">
    <text evidence="1">Belongs to the LRRFIP family.</text>
</comment>
<dbReference type="AlphaFoldDB" id="A0A9Q0MGE4"/>
<feature type="compositionally biased region" description="Low complexity" evidence="4">
    <location>
        <begin position="167"/>
        <end position="179"/>
    </location>
</feature>
<evidence type="ECO:0000313" key="6">
    <source>
        <dbReference type="Proteomes" id="UP001142055"/>
    </source>
</evidence>
<keyword evidence="6" id="KW-1185">Reference proteome</keyword>
<evidence type="ECO:0000256" key="2">
    <source>
        <dbReference type="ARBA" id="ARBA00023054"/>
    </source>
</evidence>
<feature type="region of interest" description="Disordered" evidence="4">
    <location>
        <begin position="515"/>
        <end position="578"/>
    </location>
</feature>
<feature type="compositionally biased region" description="Polar residues" evidence="4">
    <location>
        <begin position="515"/>
        <end position="532"/>
    </location>
</feature>
<gene>
    <name evidence="5" type="ORF">RDWZM_002597</name>
</gene>
<dbReference type="Gene3D" id="1.20.5.4090">
    <property type="match status" value="1"/>
</dbReference>
<evidence type="ECO:0000313" key="5">
    <source>
        <dbReference type="EMBL" id="KAJ6224052.1"/>
    </source>
</evidence>
<evidence type="ECO:0000256" key="3">
    <source>
        <dbReference type="SAM" id="Coils"/>
    </source>
</evidence>
<feature type="coiled-coil region" evidence="3">
    <location>
        <begin position="424"/>
        <end position="514"/>
    </location>
</feature>
<dbReference type="GO" id="GO:0006355">
    <property type="term" value="P:regulation of DNA-templated transcription"/>
    <property type="evidence" value="ECO:0007669"/>
    <property type="project" value="InterPro"/>
</dbReference>
<feature type="coiled-coil region" evidence="3">
    <location>
        <begin position="373"/>
        <end position="400"/>
    </location>
</feature>
<feature type="region of interest" description="Disordered" evidence="4">
    <location>
        <begin position="1"/>
        <end position="23"/>
    </location>
</feature>
<dbReference type="Proteomes" id="UP001142055">
    <property type="component" value="Chromosome 1"/>
</dbReference>
<dbReference type="EMBL" id="JAPWDV010000001">
    <property type="protein sequence ID" value="KAJ6224052.1"/>
    <property type="molecule type" value="Genomic_DNA"/>
</dbReference>
<reference evidence="5" key="1">
    <citation type="submission" date="2022-12" db="EMBL/GenBank/DDBJ databases">
        <title>Genome assemblies of Blomia tropicalis.</title>
        <authorList>
            <person name="Cui Y."/>
        </authorList>
    </citation>
    <scope>NUCLEOTIDE SEQUENCE</scope>
    <source>
        <tissue evidence="5">Adult mites</tissue>
    </source>
</reference>
<dbReference type="InterPro" id="IPR019139">
    <property type="entry name" value="LRRFIP1/2"/>
</dbReference>